<evidence type="ECO:0000256" key="5">
    <source>
        <dbReference type="SAM" id="MobiDB-lite"/>
    </source>
</evidence>
<dbReference type="Proteomes" id="UP000317650">
    <property type="component" value="Chromosome 3"/>
</dbReference>
<name>A0A4S8JAD9_MUSBA</name>
<evidence type="ECO:0000256" key="1">
    <source>
        <dbReference type="ARBA" id="ARBA00009995"/>
    </source>
</evidence>
<accession>A0A4S8JAD9</accession>
<evidence type="ECO:0000256" key="4">
    <source>
        <dbReference type="RuleBase" id="RU362057"/>
    </source>
</evidence>
<dbReference type="EMBL" id="PYDT01000006">
    <property type="protein sequence ID" value="THU58673.1"/>
    <property type="molecule type" value="Genomic_DNA"/>
</dbReference>
<evidence type="ECO:0000313" key="7">
    <source>
        <dbReference type="Proteomes" id="UP000317650"/>
    </source>
</evidence>
<comment type="caution">
    <text evidence="6">The sequence shown here is derived from an EMBL/GenBank/DDBJ whole genome shotgun (WGS) entry which is preliminary data.</text>
</comment>
<evidence type="ECO:0000313" key="6">
    <source>
        <dbReference type="EMBL" id="THU58673.1"/>
    </source>
</evidence>
<reference evidence="6 7" key="1">
    <citation type="journal article" date="2019" name="Nat. Plants">
        <title>Genome sequencing of Musa balbisiana reveals subgenome evolution and function divergence in polyploid bananas.</title>
        <authorList>
            <person name="Yao X."/>
        </authorList>
    </citation>
    <scope>NUCLEOTIDE SEQUENCE [LARGE SCALE GENOMIC DNA]</scope>
    <source>
        <strain evidence="7">cv. DH-PKW</strain>
        <tissue evidence="6">Leaves</tissue>
    </source>
</reference>
<dbReference type="PROSITE" id="PS00375">
    <property type="entry name" value="UDPGT"/>
    <property type="match status" value="1"/>
</dbReference>
<proteinExistence type="inferred from homology"/>
<keyword evidence="2 3" id="KW-0808">Transferase</keyword>
<evidence type="ECO:0000256" key="3">
    <source>
        <dbReference type="RuleBase" id="RU003718"/>
    </source>
</evidence>
<dbReference type="Gene3D" id="3.40.50.2000">
    <property type="entry name" value="Glycogen Phosphorylase B"/>
    <property type="match status" value="2"/>
</dbReference>
<sequence>MGSVEAPPAPLRVFFIPFFATGHMIPLVDIARLFAARGVDSTVLVTPANAALIQATVDAAADSGLPIRTLIYPFPSSESGLPPGVENISALPPSESYKIDVATPFVRPAHDRLLRLHRPDAVVADVHFPWTTFVARDLGVPRFTFQALGLFPVCMMNSLFTNLPHLAVAGDDVPFLVPNLPHPIHMVRRELPDFLRGNTQIGAAMDDIGAAESGSLGVVVNSFVEMESAYAEYYYKTCNMRSWFVGPVALAAAGQGSSLATRGGDDPIAAANRARCLSWLDAKEPKSVVYVCFGSWSQFTGEQLREMALGLEVAGHPFLWVVRDGGDEWMPEGFEQRVEGRGLVVRGWAPQVAILAHAAVGGFVTHCGWNSVLEGVSAGLPMVTWPLSTEQFMNEKLVVGVLRVGVRAAEGPGSTLEEEKAVVDAAELARAVGRVMDSGEEAEGMKRRARESGKTARAAVKEGGSSHKGLSDLIEEIRAWHTFSHPSSKMMAHGALSSVNSSSSMSPERCHRSCLLADLTPTHLSSPGGRPESLGSPRRIE</sequence>
<dbReference type="STRING" id="52838.A0A4S8JAD9"/>
<gene>
    <name evidence="6" type="ORF">C4D60_Mb03t16850</name>
</gene>
<feature type="region of interest" description="Disordered" evidence="5">
    <location>
        <begin position="439"/>
        <end position="467"/>
    </location>
</feature>
<dbReference type="FunFam" id="3.40.50.2000:FF:000063">
    <property type="entry name" value="Glycosyltransferase"/>
    <property type="match status" value="1"/>
</dbReference>
<dbReference type="GO" id="GO:0035251">
    <property type="term" value="F:UDP-glucosyltransferase activity"/>
    <property type="evidence" value="ECO:0007669"/>
    <property type="project" value="TreeGrafter"/>
</dbReference>
<organism evidence="6 7">
    <name type="scientific">Musa balbisiana</name>
    <name type="common">Banana</name>
    <dbReference type="NCBI Taxonomy" id="52838"/>
    <lineage>
        <taxon>Eukaryota</taxon>
        <taxon>Viridiplantae</taxon>
        <taxon>Streptophyta</taxon>
        <taxon>Embryophyta</taxon>
        <taxon>Tracheophyta</taxon>
        <taxon>Spermatophyta</taxon>
        <taxon>Magnoliopsida</taxon>
        <taxon>Liliopsida</taxon>
        <taxon>Zingiberales</taxon>
        <taxon>Musaceae</taxon>
        <taxon>Musa</taxon>
    </lineage>
</organism>
<dbReference type="CDD" id="cd03784">
    <property type="entry name" value="GT1_Gtf-like"/>
    <property type="match status" value="1"/>
</dbReference>
<dbReference type="InterPro" id="IPR002213">
    <property type="entry name" value="UDP_glucos_trans"/>
</dbReference>
<comment type="similarity">
    <text evidence="1 3">Belongs to the UDP-glycosyltransferase family.</text>
</comment>
<dbReference type="PANTHER" id="PTHR48047">
    <property type="entry name" value="GLYCOSYLTRANSFERASE"/>
    <property type="match status" value="1"/>
</dbReference>
<dbReference type="Pfam" id="PF00201">
    <property type="entry name" value="UDPGT"/>
    <property type="match status" value="1"/>
</dbReference>
<evidence type="ECO:0000256" key="2">
    <source>
        <dbReference type="ARBA" id="ARBA00022679"/>
    </source>
</evidence>
<dbReference type="InterPro" id="IPR035595">
    <property type="entry name" value="UDP_glycos_trans_CS"/>
</dbReference>
<protein>
    <recommendedName>
        <fullName evidence="4">Glycosyltransferase</fullName>
        <ecNumber evidence="4">2.4.1.-</ecNumber>
    </recommendedName>
</protein>
<dbReference type="PANTHER" id="PTHR48047:SF19">
    <property type="entry name" value="GLYCOSYLTRANSFERASE"/>
    <property type="match status" value="1"/>
</dbReference>
<keyword evidence="3" id="KW-0328">Glycosyltransferase</keyword>
<feature type="region of interest" description="Disordered" evidence="5">
    <location>
        <begin position="519"/>
        <end position="541"/>
    </location>
</feature>
<dbReference type="AlphaFoldDB" id="A0A4S8JAD9"/>
<keyword evidence="7" id="KW-1185">Reference proteome</keyword>
<feature type="compositionally biased region" description="Basic and acidic residues" evidence="5">
    <location>
        <begin position="443"/>
        <end position="454"/>
    </location>
</feature>
<dbReference type="EC" id="2.4.1.-" evidence="4"/>
<dbReference type="SUPFAM" id="SSF53756">
    <property type="entry name" value="UDP-Glycosyltransferase/glycogen phosphorylase"/>
    <property type="match status" value="1"/>
</dbReference>